<proteinExistence type="predicted"/>
<name>A0ACC1LF19_9FUNG</name>
<dbReference type="Proteomes" id="UP001140096">
    <property type="component" value="Unassembled WGS sequence"/>
</dbReference>
<sequence>MINGTKLLNVVGMSRGKRDGILKNEKGRRVVKVGPMHLKGVWIPFDRARFLAEQFKVVDVLFPIFQPDPNSYLYGTLPIASPSTAAGLPTSADPYSAAAAAVAANSSSYSQLARGAQDAYDASMVAAAVSANTPTTASSSTASHSHSASLSQAMAVNSAAAAQMHHHHHHHHSSSSVSQGNGSGLGISYISSPTRLTGVPSSPQSLAALAGGSSTSLSSVATGGPVSPTAGYMSSKDARYTPYGTATAGFQSSAMSTGGSKQTALGSKRGSIDHHYHQLHTPSSAAAAAAASSAQQHSSLTSALAKHHHHDAMMAAASGTDHDNGLTMAQGGAGGSSSQQQQQSSYFDSLMVKGEQ</sequence>
<protein>
    <submittedName>
        <fullName evidence="1">Uncharacterized protein</fullName>
    </submittedName>
</protein>
<dbReference type="EMBL" id="JANBUP010001278">
    <property type="protein sequence ID" value="KAJ2806870.1"/>
    <property type="molecule type" value="Genomic_DNA"/>
</dbReference>
<organism evidence="1 2">
    <name type="scientific">Coemansia furcata</name>
    <dbReference type="NCBI Taxonomy" id="417177"/>
    <lineage>
        <taxon>Eukaryota</taxon>
        <taxon>Fungi</taxon>
        <taxon>Fungi incertae sedis</taxon>
        <taxon>Zoopagomycota</taxon>
        <taxon>Kickxellomycotina</taxon>
        <taxon>Kickxellomycetes</taxon>
        <taxon>Kickxellales</taxon>
        <taxon>Kickxellaceae</taxon>
        <taxon>Coemansia</taxon>
    </lineage>
</organism>
<evidence type="ECO:0000313" key="1">
    <source>
        <dbReference type="EMBL" id="KAJ2806870.1"/>
    </source>
</evidence>
<comment type="caution">
    <text evidence="1">The sequence shown here is derived from an EMBL/GenBank/DDBJ whole genome shotgun (WGS) entry which is preliminary data.</text>
</comment>
<reference evidence="1" key="1">
    <citation type="submission" date="2022-07" db="EMBL/GenBank/DDBJ databases">
        <title>Phylogenomic reconstructions and comparative analyses of Kickxellomycotina fungi.</title>
        <authorList>
            <person name="Reynolds N.K."/>
            <person name="Stajich J.E."/>
            <person name="Barry K."/>
            <person name="Grigoriev I.V."/>
            <person name="Crous P."/>
            <person name="Smith M.E."/>
        </authorList>
    </citation>
    <scope>NUCLEOTIDE SEQUENCE</scope>
    <source>
        <strain evidence="1">CBS 102833</strain>
    </source>
</reference>
<evidence type="ECO:0000313" key="2">
    <source>
        <dbReference type="Proteomes" id="UP001140096"/>
    </source>
</evidence>
<accession>A0ACC1LF19</accession>
<gene>
    <name evidence="1" type="ORF">H4S07_003706</name>
</gene>
<keyword evidence="2" id="KW-1185">Reference proteome</keyword>